<protein>
    <submittedName>
        <fullName evidence="2">Uncharacterized protein</fullName>
    </submittedName>
</protein>
<dbReference type="STRING" id="445710.ATSB10_34590"/>
<dbReference type="OrthoDB" id="9988953at2"/>
<evidence type="ECO:0000313" key="2">
    <source>
        <dbReference type="EMBL" id="AND70913.1"/>
    </source>
</evidence>
<evidence type="ECO:0000313" key="3">
    <source>
        <dbReference type="Proteomes" id="UP000077255"/>
    </source>
</evidence>
<organism evidence="2 3">
    <name type="scientific">Dyella thiooxydans</name>
    <dbReference type="NCBI Taxonomy" id="445710"/>
    <lineage>
        <taxon>Bacteria</taxon>
        <taxon>Pseudomonadati</taxon>
        <taxon>Pseudomonadota</taxon>
        <taxon>Gammaproteobacteria</taxon>
        <taxon>Lysobacterales</taxon>
        <taxon>Rhodanobacteraceae</taxon>
        <taxon>Dyella</taxon>
    </lineage>
</organism>
<dbReference type="PATRIC" id="fig|445710.3.peg.3458"/>
<evidence type="ECO:0000256" key="1">
    <source>
        <dbReference type="SAM" id="Phobius"/>
    </source>
</evidence>
<reference evidence="2 3" key="1">
    <citation type="submission" date="2016-02" db="EMBL/GenBank/DDBJ databases">
        <title>Complete genome sequencing and analysis of ATSB10, Dyella thiooxydans isolated from rhizosphere soil of sunflower (Helianthus annuus L.).</title>
        <authorList>
            <person name="Lee Y."/>
            <person name="Hwangbo K."/>
            <person name="Chung H."/>
            <person name="Yoo J."/>
            <person name="Kim K.Y."/>
            <person name="Sa T.M."/>
            <person name="Um Y."/>
            <person name="Madhaiyan M."/>
        </authorList>
    </citation>
    <scope>NUCLEOTIDE SEQUENCE [LARGE SCALE GENOMIC DNA]</scope>
    <source>
        <strain evidence="2 3">ATSB10</strain>
    </source>
</reference>
<dbReference type="Proteomes" id="UP000077255">
    <property type="component" value="Chromosome"/>
</dbReference>
<keyword evidence="1" id="KW-1133">Transmembrane helix</keyword>
<keyword evidence="3" id="KW-1185">Reference proteome</keyword>
<name>A0A160N4E7_9GAMM</name>
<keyword evidence="1" id="KW-0812">Transmembrane</keyword>
<dbReference type="AlphaFoldDB" id="A0A160N4E7"/>
<keyword evidence="1" id="KW-0472">Membrane</keyword>
<feature type="transmembrane region" description="Helical" evidence="1">
    <location>
        <begin position="65"/>
        <end position="90"/>
    </location>
</feature>
<sequence length="245" mass="26540">MADEPLMARHRAAPDIGEKRAGKYGVPALVLFLLTLLFGLPWLSARVGGYTVMHGPFYPAWVPNVAVLGTALSHVALALGGVGLLCALVWRSSASWGGRAAPGWVLLTYAGLLVSGVVVRLETTVLTRMVHARDDQRVRQLYEAVRSGMTVAELAKLAQTFSQDIRPQYIRFPDARYAMLEPPPGATACGVEFSVPGRFSGTRMIAEVTACGVAPDASVLRAHLIDHKRQVAETEGRFDSSRPYR</sequence>
<feature type="transmembrane region" description="Helical" evidence="1">
    <location>
        <begin position="21"/>
        <end position="45"/>
    </location>
</feature>
<dbReference type="KEGG" id="dtx:ATSB10_34590"/>
<dbReference type="RefSeq" id="WP_063673885.1">
    <property type="nucleotide sequence ID" value="NZ_CP014841.1"/>
</dbReference>
<proteinExistence type="predicted"/>
<dbReference type="EMBL" id="CP014841">
    <property type="protein sequence ID" value="AND70913.1"/>
    <property type="molecule type" value="Genomic_DNA"/>
</dbReference>
<accession>A0A160N4E7</accession>
<gene>
    <name evidence="2" type="ORF">ATSB10_34590</name>
</gene>
<feature type="transmembrane region" description="Helical" evidence="1">
    <location>
        <begin position="102"/>
        <end position="121"/>
    </location>
</feature>